<dbReference type="PANTHER" id="PTHR21661:SF35">
    <property type="entry name" value="EPOXIDE HYDROLASE"/>
    <property type="match status" value="1"/>
</dbReference>
<feature type="active site" description="Nucleophile" evidence="4">
    <location>
        <position position="165"/>
    </location>
</feature>
<dbReference type="AlphaFoldDB" id="A0A4R4N4Q7"/>
<keyword evidence="3 6" id="KW-0378">Hydrolase</keyword>
<evidence type="ECO:0000256" key="2">
    <source>
        <dbReference type="ARBA" id="ARBA00022797"/>
    </source>
</evidence>
<evidence type="ECO:0000256" key="1">
    <source>
        <dbReference type="ARBA" id="ARBA00010088"/>
    </source>
</evidence>
<dbReference type="InterPro" id="IPR029058">
    <property type="entry name" value="AB_hydrolase_fold"/>
</dbReference>
<keyword evidence="7" id="KW-1185">Reference proteome</keyword>
<evidence type="ECO:0000313" key="7">
    <source>
        <dbReference type="Proteomes" id="UP000295157"/>
    </source>
</evidence>
<sequence>MIVTPFRVEIPQADLDDLRVRLALTRFTDEIDGAVQGVGVERVKRLVGHWRDGFDWRAMEARLNAYPQFTTEIDGQNIHFVHVRSDDPEALPLILTHGWPGSIVEYLDAIEPLSRHFHLVIPSLPGYGFSGPTRELGWNNQRIARAWAALMAGLGYERYGAVGNDAGSMISPEVGRIDPEHVVGVHVTQIFSFPSGDPAEFADLSEEEQAGLAVLDWFWKEKGAFNVLHAQQPQTLAHAIADSPAGLVGWLAQLFDDDLDDDFVLANAAIHWFTGTAGSALRLYWENARMEQPKEPTTVPTALAMGEGDFASIRRFAERDHAGIVSWKTLPAPARGHYAAHTAPDVVAADVRAFFDGLSRCSATPPRRR</sequence>
<keyword evidence="2" id="KW-0058">Aromatic hydrocarbons catabolism</keyword>
<dbReference type="InterPro" id="IPR000639">
    <property type="entry name" value="Epox_hydrolase-like"/>
</dbReference>
<accession>A0A4R4N4Q7</accession>
<reference evidence="6 7" key="1">
    <citation type="submission" date="2019-02" db="EMBL/GenBank/DDBJ databases">
        <title>Draft genome sequences of novel Actinobacteria.</title>
        <authorList>
            <person name="Sahin N."/>
            <person name="Ay H."/>
            <person name="Saygin H."/>
        </authorList>
    </citation>
    <scope>NUCLEOTIDE SEQUENCE [LARGE SCALE GENOMIC DNA]</scope>
    <source>
        <strain evidence="6 7">KC201</strain>
    </source>
</reference>
<protein>
    <submittedName>
        <fullName evidence="6">Epoxide hydrolase</fullName>
    </submittedName>
</protein>
<dbReference type="SUPFAM" id="SSF53474">
    <property type="entry name" value="alpha/beta-Hydrolases"/>
    <property type="match status" value="1"/>
</dbReference>
<evidence type="ECO:0000313" key="6">
    <source>
        <dbReference type="EMBL" id="TDC02904.1"/>
    </source>
</evidence>
<dbReference type="PRINTS" id="PR00412">
    <property type="entry name" value="EPOXHYDRLASE"/>
</dbReference>
<feature type="domain" description="Epoxide hydrolase N-terminal" evidence="5">
    <location>
        <begin position="3"/>
        <end position="106"/>
    </location>
</feature>
<dbReference type="GO" id="GO:0004301">
    <property type="term" value="F:epoxide hydrolase activity"/>
    <property type="evidence" value="ECO:0007669"/>
    <property type="project" value="TreeGrafter"/>
</dbReference>
<dbReference type="PANTHER" id="PTHR21661">
    <property type="entry name" value="EPOXIDE HYDROLASE 1-RELATED"/>
    <property type="match status" value="1"/>
</dbReference>
<dbReference type="EMBL" id="SMJZ01000125">
    <property type="protein sequence ID" value="TDC02904.1"/>
    <property type="molecule type" value="Genomic_DNA"/>
</dbReference>
<feature type="active site" description="Proton donor" evidence="4">
    <location>
        <position position="284"/>
    </location>
</feature>
<name>A0A4R4N4Q7_9ACTN</name>
<proteinExistence type="inferred from homology"/>
<evidence type="ECO:0000256" key="4">
    <source>
        <dbReference type="PIRSR" id="PIRSR001112-1"/>
    </source>
</evidence>
<dbReference type="OrthoDB" id="5171248at2"/>
<dbReference type="GO" id="GO:0097176">
    <property type="term" value="P:epoxide metabolic process"/>
    <property type="evidence" value="ECO:0007669"/>
    <property type="project" value="TreeGrafter"/>
</dbReference>
<feature type="active site" description="Proton acceptor" evidence="4">
    <location>
        <position position="337"/>
    </location>
</feature>
<comment type="caution">
    <text evidence="6">The sequence shown here is derived from an EMBL/GenBank/DDBJ whole genome shotgun (WGS) entry which is preliminary data.</text>
</comment>
<organism evidence="6 7">
    <name type="scientific">Nonomuraea longispora</name>
    <dbReference type="NCBI Taxonomy" id="1848320"/>
    <lineage>
        <taxon>Bacteria</taxon>
        <taxon>Bacillati</taxon>
        <taxon>Actinomycetota</taxon>
        <taxon>Actinomycetes</taxon>
        <taxon>Streptosporangiales</taxon>
        <taxon>Streptosporangiaceae</taxon>
        <taxon>Nonomuraea</taxon>
    </lineage>
</organism>
<dbReference type="Gene3D" id="3.40.50.1820">
    <property type="entry name" value="alpha/beta hydrolase"/>
    <property type="match status" value="1"/>
</dbReference>
<dbReference type="Pfam" id="PF06441">
    <property type="entry name" value="EHN"/>
    <property type="match status" value="1"/>
</dbReference>
<dbReference type="InterPro" id="IPR016292">
    <property type="entry name" value="Epoxide_hydrolase"/>
</dbReference>
<dbReference type="PIRSF" id="PIRSF001112">
    <property type="entry name" value="Epoxide_hydrolase"/>
    <property type="match status" value="1"/>
</dbReference>
<evidence type="ECO:0000256" key="3">
    <source>
        <dbReference type="ARBA" id="ARBA00022801"/>
    </source>
</evidence>
<dbReference type="RefSeq" id="WP_132336647.1">
    <property type="nucleotide sequence ID" value="NZ_SMJZ01000125.1"/>
</dbReference>
<comment type="similarity">
    <text evidence="1">Belongs to the peptidase S33 family.</text>
</comment>
<evidence type="ECO:0000259" key="5">
    <source>
        <dbReference type="Pfam" id="PF06441"/>
    </source>
</evidence>
<dbReference type="InterPro" id="IPR010497">
    <property type="entry name" value="Epoxide_hydro_N"/>
</dbReference>
<gene>
    <name evidence="6" type="ORF">E1267_28085</name>
</gene>
<dbReference type="Proteomes" id="UP000295157">
    <property type="component" value="Unassembled WGS sequence"/>
</dbReference>